<keyword evidence="3" id="KW-1185">Reference proteome</keyword>
<accession>A0A177TQJ0</accession>
<dbReference type="GO" id="GO:0009141">
    <property type="term" value="P:nucleoside triphosphate metabolic process"/>
    <property type="evidence" value="ECO:0007669"/>
    <property type="project" value="TreeGrafter"/>
</dbReference>
<dbReference type="SUPFAM" id="SSF53649">
    <property type="entry name" value="Alkaline phosphatase-like"/>
    <property type="match status" value="1"/>
</dbReference>
<dbReference type="Proteomes" id="UP000077521">
    <property type="component" value="Unassembled WGS sequence"/>
</dbReference>
<dbReference type="InterPro" id="IPR002591">
    <property type="entry name" value="Phosphodiest/P_Trfase"/>
</dbReference>
<dbReference type="GO" id="GO:0047429">
    <property type="term" value="F:nucleoside triphosphate diphosphatase activity"/>
    <property type="evidence" value="ECO:0007669"/>
    <property type="project" value="TreeGrafter"/>
</dbReference>
<evidence type="ECO:0000313" key="3">
    <source>
        <dbReference type="Proteomes" id="UP000077521"/>
    </source>
</evidence>
<evidence type="ECO:0000313" key="2">
    <source>
        <dbReference type="EMBL" id="KAE8259789.1"/>
    </source>
</evidence>
<feature type="compositionally biased region" description="Polar residues" evidence="1">
    <location>
        <begin position="296"/>
        <end position="306"/>
    </location>
</feature>
<feature type="compositionally biased region" description="Acidic residues" evidence="1">
    <location>
        <begin position="14"/>
        <end position="25"/>
    </location>
</feature>
<sequence>MWPAPGSYCGLGKEEDEDDDDDNDSDVLLQQHLATTMPSASASSSSSPNPSSSRRSHEESRRRTSEEDGAELIPLPELNRSRTSLSEKGGGGFEDEDEDEDEEDDLVVHESQGLLADEADSDTKHPSASPTSSSRNTRSTRPRPRPRALAINRAWRKNLASLTSHKHYPYLRLSFFVLLTIGALLLATFSLRSALHVTTSHAPGSTSSSSHPPTNEALLATSLQSGEVLSNGTHEWRKTVVLISLDGVKPDYVRGYRLKNVARLGLGDELFDVEVEKEGEEEDEHEGGALIPGGIATNNSQETTKVGESPATGAAPSMVPGRPIPGRKPVGHLLASSMLPIHPTLTFPNHWSLLTGLHASSHGIIANDFHIHSQSPSSNFKEGRQFYYSDPARSWNSGWWGGEPLWATAERAGIPTAVHMWPGPPVTSQGDRPRYFREYEEGLEWDGRPENRIRDVLGWLGKGIVSTRESAGVKGGADVRPQLICVYFPDVDKAAHIHGPESSAVYEALEKVDSAIGLLRDGLRRMNVQDIVDLVVVSDHGMAETSAPGTEKVVYLDRVLGKELWSKIEYVDGYPSRGIRFRRPAVRKGWFFGLLGGGNEEEVQKVERELYERARALLLKERERLVRASLGWSGPFQVYRREELPKEWHLNDGRGSEGRLAPLWVVPTEGWGFTDEKEMEGWGGVFRPKGNHGYPLFDPFSAHPDPLALKRSMHAIFAASGPSFLKSKQNPLVNLTHHTVSHVGWNMPVLGHDSVGEGDGAASPAQGLGAVGSGKGKGRVDGAGTGAALRNLEVYDLVCRLLGVPRASRAPNNGTASFWDDYVDRP</sequence>
<dbReference type="Pfam" id="PF01663">
    <property type="entry name" value="Phosphodiest"/>
    <property type="match status" value="1"/>
</dbReference>
<dbReference type="CDD" id="cd16018">
    <property type="entry name" value="Enpp"/>
    <property type="match status" value="1"/>
</dbReference>
<protein>
    <submittedName>
        <fullName evidence="2">Uncharacterized protein</fullName>
    </submittedName>
</protein>
<dbReference type="Gene3D" id="3.40.720.10">
    <property type="entry name" value="Alkaline Phosphatase, subunit A"/>
    <property type="match status" value="1"/>
</dbReference>
<feature type="compositionally biased region" description="Low complexity" evidence="1">
    <location>
        <begin position="126"/>
        <end position="137"/>
    </location>
</feature>
<dbReference type="PANTHER" id="PTHR10151">
    <property type="entry name" value="ECTONUCLEOTIDE PYROPHOSPHATASE/PHOSPHODIESTERASE"/>
    <property type="match status" value="1"/>
</dbReference>
<feature type="compositionally biased region" description="Low complexity" evidence="1">
    <location>
        <begin position="34"/>
        <end position="53"/>
    </location>
</feature>
<evidence type="ECO:0000256" key="1">
    <source>
        <dbReference type="SAM" id="MobiDB-lite"/>
    </source>
</evidence>
<reference evidence="2" key="2">
    <citation type="journal article" date="2019" name="IMA Fungus">
        <title>Genome sequencing and comparison of five Tilletia species to identify candidate genes for the detection of regulated species infecting wheat.</title>
        <authorList>
            <person name="Nguyen H.D.T."/>
            <person name="Sultana T."/>
            <person name="Kesanakurti P."/>
            <person name="Hambleton S."/>
        </authorList>
    </citation>
    <scope>NUCLEOTIDE SEQUENCE</scope>
    <source>
        <strain evidence="2">DAOMC 236416</strain>
    </source>
</reference>
<feature type="region of interest" description="Disordered" evidence="1">
    <location>
        <begin position="1"/>
        <end position="149"/>
    </location>
</feature>
<dbReference type="InterPro" id="IPR017850">
    <property type="entry name" value="Alkaline_phosphatase_core_sf"/>
</dbReference>
<comment type="caution">
    <text evidence="2">The sequence shown here is derived from an EMBL/GenBank/DDBJ whole genome shotgun (WGS) entry which is preliminary data.</text>
</comment>
<organism evidence="2 3">
    <name type="scientific">Tilletia indica</name>
    <dbReference type="NCBI Taxonomy" id="43049"/>
    <lineage>
        <taxon>Eukaryota</taxon>
        <taxon>Fungi</taxon>
        <taxon>Dikarya</taxon>
        <taxon>Basidiomycota</taxon>
        <taxon>Ustilaginomycotina</taxon>
        <taxon>Exobasidiomycetes</taxon>
        <taxon>Tilletiales</taxon>
        <taxon>Tilletiaceae</taxon>
        <taxon>Tilletia</taxon>
    </lineage>
</organism>
<proteinExistence type="predicted"/>
<dbReference type="AlphaFoldDB" id="A0A177TQJ0"/>
<feature type="compositionally biased region" description="Basic and acidic residues" evidence="1">
    <location>
        <begin position="55"/>
        <end position="66"/>
    </location>
</feature>
<feature type="compositionally biased region" description="Acidic residues" evidence="1">
    <location>
        <begin position="93"/>
        <end position="105"/>
    </location>
</feature>
<dbReference type="EMBL" id="LWDF02000026">
    <property type="protein sequence ID" value="KAE8259789.1"/>
    <property type="molecule type" value="Genomic_DNA"/>
</dbReference>
<gene>
    <name evidence="2" type="ORF">A4X13_0g776</name>
</gene>
<reference evidence="2" key="1">
    <citation type="submission" date="2016-04" db="EMBL/GenBank/DDBJ databases">
        <authorList>
            <person name="Nguyen H.D."/>
            <person name="Samba Siva P."/>
            <person name="Cullis J."/>
            <person name="Levesque C.A."/>
            <person name="Hambleton S."/>
        </authorList>
    </citation>
    <scope>NUCLEOTIDE SEQUENCE</scope>
    <source>
        <strain evidence="2">DAOMC 236416</strain>
    </source>
</reference>
<dbReference type="GO" id="GO:0017111">
    <property type="term" value="F:ribonucleoside triphosphate phosphatase activity"/>
    <property type="evidence" value="ECO:0007669"/>
    <property type="project" value="TreeGrafter"/>
</dbReference>
<name>A0A177TQJ0_9BASI</name>
<feature type="region of interest" description="Disordered" evidence="1">
    <location>
        <begin position="279"/>
        <end position="323"/>
    </location>
</feature>
<dbReference type="PANTHER" id="PTHR10151:SF120">
    <property type="entry name" value="BIS(5'-ADENOSYL)-TRIPHOSPHATASE"/>
    <property type="match status" value="1"/>
</dbReference>